<evidence type="ECO:0000313" key="5">
    <source>
        <dbReference type="Proteomes" id="UP000295794"/>
    </source>
</evidence>
<proteinExistence type="predicted"/>
<dbReference type="InterPro" id="IPR000182">
    <property type="entry name" value="GNAT_dom"/>
</dbReference>
<dbReference type="EMBL" id="SMBT01000001">
    <property type="protein sequence ID" value="TCU90116.1"/>
    <property type="molecule type" value="Genomic_DNA"/>
</dbReference>
<dbReference type="SUPFAM" id="SSF55729">
    <property type="entry name" value="Acyl-CoA N-acyltransferases (Nat)"/>
    <property type="match status" value="1"/>
</dbReference>
<protein>
    <submittedName>
        <fullName evidence="2">Ribosomal N-acetyltransferase YdaF</fullName>
        <ecNumber evidence="2">2.3.1.-</ecNumber>
    </submittedName>
</protein>
<dbReference type="Gene3D" id="3.40.630.30">
    <property type="match status" value="1"/>
</dbReference>
<dbReference type="PROSITE" id="PS51186">
    <property type="entry name" value="GNAT"/>
    <property type="match status" value="1"/>
</dbReference>
<dbReference type="OrthoDB" id="5191051at2"/>
<dbReference type="GO" id="GO:1990189">
    <property type="term" value="F:protein N-terminal-serine acetyltransferase activity"/>
    <property type="evidence" value="ECO:0007669"/>
    <property type="project" value="TreeGrafter"/>
</dbReference>
<dbReference type="EC" id="2.3.1.-" evidence="2"/>
<evidence type="ECO:0000259" key="1">
    <source>
        <dbReference type="PROSITE" id="PS51186"/>
    </source>
</evidence>
<accession>A0A377Q2H4</accession>
<dbReference type="PANTHER" id="PTHR43441">
    <property type="entry name" value="RIBOSOMAL-PROTEIN-SERINE ACETYLTRANSFERASE"/>
    <property type="match status" value="1"/>
</dbReference>
<dbReference type="InterPro" id="IPR016181">
    <property type="entry name" value="Acyl_CoA_acyltransferase"/>
</dbReference>
<dbReference type="RefSeq" id="WP_115225629.1">
    <property type="nucleotide sequence ID" value="NZ_CAWOLO010000001.1"/>
</dbReference>
<dbReference type="Proteomes" id="UP000255108">
    <property type="component" value="Unassembled WGS sequence"/>
</dbReference>
<sequence length="188" mass="21326">MNPILLDFPDEITTKRLIIRCPRSGDGLAMHEAKTESIQQLRQFPASLPWAMHEPTADDAEIFCRQSHADFMSRSNLNMLVFLKETGQFVGASGLHRIDWEIPKFEIGYWCRTSLHGHGLITEAVSALSQFAFEHLKAKRLEIIADDLNTASWRVAEKAGFELEGILKNERSDPDGTLRNTRIYARTA</sequence>
<dbReference type="PANTHER" id="PTHR43441:SF3">
    <property type="entry name" value="ACETYLTRANSFERASE"/>
    <property type="match status" value="1"/>
</dbReference>
<gene>
    <name evidence="2" type="primary">ydaF_1</name>
    <name evidence="3" type="ORF">EV682_101135</name>
    <name evidence="2" type="ORF">NCTC11159_00154</name>
</gene>
<reference evidence="2 4" key="1">
    <citation type="submission" date="2018-06" db="EMBL/GenBank/DDBJ databases">
        <authorList>
            <consortium name="Pathogen Informatics"/>
            <person name="Doyle S."/>
        </authorList>
    </citation>
    <scope>NUCLEOTIDE SEQUENCE [LARGE SCALE GENOMIC DNA]</scope>
    <source>
        <strain evidence="2 4">NCTC11159</strain>
    </source>
</reference>
<keyword evidence="2" id="KW-0808">Transferase</keyword>
<dbReference type="GO" id="GO:0008999">
    <property type="term" value="F:protein-N-terminal-alanine acetyltransferase activity"/>
    <property type="evidence" value="ECO:0007669"/>
    <property type="project" value="TreeGrafter"/>
</dbReference>
<name>A0A377Q2H4_9NEIS</name>
<keyword evidence="2" id="KW-0012">Acyltransferase</keyword>
<evidence type="ECO:0000313" key="4">
    <source>
        <dbReference type="Proteomes" id="UP000255108"/>
    </source>
</evidence>
<dbReference type="InterPro" id="IPR051908">
    <property type="entry name" value="Ribosomal_N-acetyltransferase"/>
</dbReference>
<organism evidence="2 4">
    <name type="scientific">Iodobacter fluviatilis</name>
    <dbReference type="NCBI Taxonomy" id="537"/>
    <lineage>
        <taxon>Bacteria</taxon>
        <taxon>Pseudomonadati</taxon>
        <taxon>Pseudomonadota</taxon>
        <taxon>Betaproteobacteria</taxon>
        <taxon>Neisseriales</taxon>
        <taxon>Chitinibacteraceae</taxon>
        <taxon>Iodobacter</taxon>
    </lineage>
</organism>
<dbReference type="EMBL" id="UGHR01000001">
    <property type="protein sequence ID" value="STQ89143.1"/>
    <property type="molecule type" value="Genomic_DNA"/>
</dbReference>
<keyword evidence="5" id="KW-1185">Reference proteome</keyword>
<feature type="domain" description="N-acetyltransferase" evidence="1">
    <location>
        <begin position="28"/>
        <end position="188"/>
    </location>
</feature>
<dbReference type="Pfam" id="PF13302">
    <property type="entry name" value="Acetyltransf_3"/>
    <property type="match status" value="1"/>
</dbReference>
<evidence type="ECO:0000313" key="2">
    <source>
        <dbReference type="EMBL" id="STQ89143.1"/>
    </source>
</evidence>
<reference evidence="3 5" key="2">
    <citation type="submission" date="2019-03" db="EMBL/GenBank/DDBJ databases">
        <title>Genomic Encyclopedia of Type Strains, Phase IV (KMG-IV): sequencing the most valuable type-strain genomes for metagenomic binning, comparative biology and taxonomic classification.</title>
        <authorList>
            <person name="Goeker M."/>
        </authorList>
    </citation>
    <scope>NUCLEOTIDE SEQUENCE [LARGE SCALE GENOMIC DNA]</scope>
    <source>
        <strain evidence="3 5">DSM 3764</strain>
    </source>
</reference>
<dbReference type="Proteomes" id="UP000295794">
    <property type="component" value="Unassembled WGS sequence"/>
</dbReference>
<dbReference type="GO" id="GO:0005737">
    <property type="term" value="C:cytoplasm"/>
    <property type="evidence" value="ECO:0007669"/>
    <property type="project" value="TreeGrafter"/>
</dbReference>
<evidence type="ECO:0000313" key="3">
    <source>
        <dbReference type="EMBL" id="TCU90116.1"/>
    </source>
</evidence>
<dbReference type="AlphaFoldDB" id="A0A377Q2H4"/>